<feature type="compositionally biased region" description="Gly residues" evidence="1">
    <location>
        <begin position="1"/>
        <end position="10"/>
    </location>
</feature>
<evidence type="ECO:0000313" key="3">
    <source>
        <dbReference type="Proteomes" id="UP000294847"/>
    </source>
</evidence>
<gene>
    <name evidence="2" type="ORF">PoMZ_00538</name>
</gene>
<reference evidence="2 3" key="1">
    <citation type="journal article" date="2019" name="Mol. Biol. Evol.">
        <title>Blast fungal genomes show frequent chromosomal changes, gene gains and losses, and effector gene turnover.</title>
        <authorList>
            <person name="Gomez Luciano L.B."/>
            <person name="Jason Tsai I."/>
            <person name="Chuma I."/>
            <person name="Tosa Y."/>
            <person name="Chen Y.H."/>
            <person name="Li J.Y."/>
            <person name="Li M.Y."/>
            <person name="Jade Lu M.Y."/>
            <person name="Nakayashiki H."/>
            <person name="Li W.H."/>
        </authorList>
    </citation>
    <scope>NUCLEOTIDE SEQUENCE [LARGE SCALE GENOMIC DNA]</scope>
    <source>
        <strain evidence="2">MZ5-1-6</strain>
    </source>
</reference>
<proteinExistence type="predicted"/>
<evidence type="ECO:0000313" key="2">
    <source>
        <dbReference type="EMBL" id="QBZ55636.1"/>
    </source>
</evidence>
<dbReference type="Proteomes" id="UP000294847">
    <property type="component" value="Chromosome 2"/>
</dbReference>
<dbReference type="EMBL" id="CP034205">
    <property type="protein sequence ID" value="QBZ55636.1"/>
    <property type="molecule type" value="Genomic_DNA"/>
</dbReference>
<name>A0A4P7N4J9_PYROR</name>
<sequence>METELDGGGAAMYSAAMPPTPPGAVQRNQGTANVGVRRGVKLATLQISEEIIQVIVTTLARIISPCTGMPKDITTRSHMRRLVVHTTAIGSRRLEGAEEAD</sequence>
<feature type="region of interest" description="Disordered" evidence="1">
    <location>
        <begin position="1"/>
        <end position="30"/>
    </location>
</feature>
<evidence type="ECO:0000256" key="1">
    <source>
        <dbReference type="SAM" id="MobiDB-lite"/>
    </source>
</evidence>
<dbReference type="AlphaFoldDB" id="A0A4P7N4J9"/>
<protein>
    <submittedName>
        <fullName evidence="2">Uncharacterized protein</fullName>
    </submittedName>
</protein>
<accession>A0A4P7N4J9</accession>
<organism evidence="2 3">
    <name type="scientific">Pyricularia oryzae</name>
    <name type="common">Rice blast fungus</name>
    <name type="synonym">Magnaporthe oryzae</name>
    <dbReference type="NCBI Taxonomy" id="318829"/>
    <lineage>
        <taxon>Eukaryota</taxon>
        <taxon>Fungi</taxon>
        <taxon>Dikarya</taxon>
        <taxon>Ascomycota</taxon>
        <taxon>Pezizomycotina</taxon>
        <taxon>Sordariomycetes</taxon>
        <taxon>Sordariomycetidae</taxon>
        <taxon>Magnaporthales</taxon>
        <taxon>Pyriculariaceae</taxon>
        <taxon>Pyricularia</taxon>
    </lineage>
</organism>